<dbReference type="InterPro" id="IPR009057">
    <property type="entry name" value="Homeodomain-like_sf"/>
</dbReference>
<evidence type="ECO:0000313" key="3">
    <source>
        <dbReference type="Proteomes" id="UP000199182"/>
    </source>
</evidence>
<dbReference type="STRING" id="258515.SAMN05192585_1631"/>
<gene>
    <name evidence="2" type="ORF">SAMN05192585_1631</name>
</gene>
<name>A0A1H0H7L0_9FIRM</name>
<dbReference type="SUPFAM" id="SSF46689">
    <property type="entry name" value="Homeodomain-like"/>
    <property type="match status" value="1"/>
</dbReference>
<evidence type="ECO:0000313" key="2">
    <source>
        <dbReference type="EMBL" id="SDO15128.1"/>
    </source>
</evidence>
<dbReference type="AlphaFoldDB" id="A0A1H0H7L0"/>
<feature type="non-terminal residue" evidence="2">
    <location>
        <position position="106"/>
    </location>
</feature>
<proteinExistence type="predicted"/>
<dbReference type="EMBL" id="FNID01000063">
    <property type="protein sequence ID" value="SDO15128.1"/>
    <property type="molecule type" value="Genomic_DNA"/>
</dbReference>
<organism evidence="2 3">
    <name type="scientific">Acetanaerobacterium elongatum</name>
    <dbReference type="NCBI Taxonomy" id="258515"/>
    <lineage>
        <taxon>Bacteria</taxon>
        <taxon>Bacillati</taxon>
        <taxon>Bacillota</taxon>
        <taxon>Clostridia</taxon>
        <taxon>Eubacteriales</taxon>
        <taxon>Oscillospiraceae</taxon>
        <taxon>Acetanaerobacterium</taxon>
    </lineage>
</organism>
<accession>A0A1H0H7L0</accession>
<keyword evidence="3" id="KW-1185">Reference proteome</keyword>
<feature type="region of interest" description="Disordered" evidence="1">
    <location>
        <begin position="75"/>
        <end position="96"/>
    </location>
</feature>
<reference evidence="2 3" key="1">
    <citation type="submission" date="2016-10" db="EMBL/GenBank/DDBJ databases">
        <authorList>
            <person name="de Groot N.N."/>
        </authorList>
    </citation>
    <scope>NUCLEOTIDE SEQUENCE [LARGE SCALE GENOMIC DNA]</scope>
    <source>
        <strain evidence="2 3">CGMCC 1.5012</strain>
    </source>
</reference>
<protein>
    <submittedName>
        <fullName evidence="2">Uncharacterized protein</fullName>
    </submittedName>
</protein>
<sequence length="106" mass="12812">MKDEEKSVIVELPHLTSRKETSSLMNSITQDMKYRQSLMKYVEKYGVSRASRKYNRSRSYIYFWKKRYDGTVESLGCQSRRPHSHPNQHTKEELDLIVRMRRRNPQ</sequence>
<evidence type="ECO:0000256" key="1">
    <source>
        <dbReference type="SAM" id="MobiDB-lite"/>
    </source>
</evidence>
<dbReference type="Proteomes" id="UP000199182">
    <property type="component" value="Unassembled WGS sequence"/>
</dbReference>